<comment type="caution">
    <text evidence="1">The sequence shown here is derived from an EMBL/GenBank/DDBJ whole genome shotgun (WGS) entry which is preliminary data.</text>
</comment>
<gene>
    <name evidence="1" type="ORF">Q4527_06735</name>
</gene>
<dbReference type="Proteomes" id="UP001170717">
    <property type="component" value="Unassembled WGS sequence"/>
</dbReference>
<name>A0AAW7Z234_9ALTE</name>
<evidence type="ECO:0000313" key="2">
    <source>
        <dbReference type="Proteomes" id="UP001170717"/>
    </source>
</evidence>
<accession>A0AAW7Z234</accession>
<dbReference type="AlphaFoldDB" id="A0AAW7Z234"/>
<evidence type="ECO:0000313" key="1">
    <source>
        <dbReference type="EMBL" id="MDO6577080.1"/>
    </source>
</evidence>
<proteinExistence type="predicted"/>
<organism evidence="1 2">
    <name type="scientific">Alteromonas stellipolaris</name>
    <dbReference type="NCBI Taxonomy" id="233316"/>
    <lineage>
        <taxon>Bacteria</taxon>
        <taxon>Pseudomonadati</taxon>
        <taxon>Pseudomonadota</taxon>
        <taxon>Gammaproteobacteria</taxon>
        <taxon>Alteromonadales</taxon>
        <taxon>Alteromonadaceae</taxon>
        <taxon>Alteromonas/Salinimonas group</taxon>
        <taxon>Alteromonas</taxon>
    </lineage>
</organism>
<reference evidence="1" key="1">
    <citation type="submission" date="2023-07" db="EMBL/GenBank/DDBJ databases">
        <title>Genome content predicts the carbon catabolic preferences of heterotrophic bacteria.</title>
        <authorList>
            <person name="Gralka M."/>
        </authorList>
    </citation>
    <scope>NUCLEOTIDE SEQUENCE</scope>
    <source>
        <strain evidence="1">F2M12</strain>
    </source>
</reference>
<dbReference type="RefSeq" id="WP_061997071.1">
    <property type="nucleotide sequence ID" value="NZ_JAUOQA010000023.1"/>
</dbReference>
<dbReference type="EMBL" id="JAUOQI010000004">
    <property type="protein sequence ID" value="MDO6577080.1"/>
    <property type="molecule type" value="Genomic_DNA"/>
</dbReference>
<evidence type="ECO:0008006" key="3">
    <source>
        <dbReference type="Google" id="ProtNLM"/>
    </source>
</evidence>
<protein>
    <recommendedName>
        <fullName evidence="3">DUF4304 domain-containing protein</fullName>
    </recommendedName>
</protein>
<sequence length="163" mass="18657">MDKKLERSNADKVLRRLTNQIKPLGFVRTKPTFWVREQEYLVQFIHIHKFTFGPCFRLHTCVRPLNSELEFIGLFGPIERELSATTKFEYTEASNSVENCASAMSQFISTFSEEWYATLGSLATLLSSESVLDAQEKTSLQESLDGNSKISNIERTRLLLKIA</sequence>